<dbReference type="AlphaFoldDB" id="A0A0E9QJZ3"/>
<protein>
    <submittedName>
        <fullName evidence="1">Uncharacterized protein</fullName>
    </submittedName>
</protein>
<proteinExistence type="predicted"/>
<accession>A0A0E9QJZ3</accession>
<dbReference type="EMBL" id="GBXM01091361">
    <property type="protein sequence ID" value="JAH17216.1"/>
    <property type="molecule type" value="Transcribed_RNA"/>
</dbReference>
<evidence type="ECO:0000313" key="1">
    <source>
        <dbReference type="EMBL" id="JAH17216.1"/>
    </source>
</evidence>
<reference evidence="1" key="2">
    <citation type="journal article" date="2015" name="Fish Shellfish Immunol.">
        <title>Early steps in the European eel (Anguilla anguilla)-Vibrio vulnificus interaction in the gills: Role of the RtxA13 toxin.</title>
        <authorList>
            <person name="Callol A."/>
            <person name="Pajuelo D."/>
            <person name="Ebbesson L."/>
            <person name="Teles M."/>
            <person name="MacKenzie S."/>
            <person name="Amaro C."/>
        </authorList>
    </citation>
    <scope>NUCLEOTIDE SEQUENCE</scope>
</reference>
<name>A0A0E9QJZ3_ANGAN</name>
<reference evidence="1" key="1">
    <citation type="submission" date="2014-11" db="EMBL/GenBank/DDBJ databases">
        <authorList>
            <person name="Amaro Gonzalez C."/>
        </authorList>
    </citation>
    <scope>NUCLEOTIDE SEQUENCE</scope>
</reference>
<sequence length="79" mass="9168">MINTTEMSDTKRQLAQTGLIIFLWFKSGSWPIIMLKKDLGISAFLERSVFISAFLLFFSCVKNINSINVIIQINYRPMY</sequence>
<organism evidence="1">
    <name type="scientific">Anguilla anguilla</name>
    <name type="common">European freshwater eel</name>
    <name type="synonym">Muraena anguilla</name>
    <dbReference type="NCBI Taxonomy" id="7936"/>
    <lineage>
        <taxon>Eukaryota</taxon>
        <taxon>Metazoa</taxon>
        <taxon>Chordata</taxon>
        <taxon>Craniata</taxon>
        <taxon>Vertebrata</taxon>
        <taxon>Euteleostomi</taxon>
        <taxon>Actinopterygii</taxon>
        <taxon>Neopterygii</taxon>
        <taxon>Teleostei</taxon>
        <taxon>Anguilliformes</taxon>
        <taxon>Anguillidae</taxon>
        <taxon>Anguilla</taxon>
    </lineage>
</organism>